<dbReference type="RefSeq" id="WP_017156975.1">
    <property type="nucleotide sequence ID" value="NZ_CP083575.1"/>
</dbReference>
<evidence type="ECO:0000313" key="3">
    <source>
        <dbReference type="Proteomes" id="UP000668572"/>
    </source>
</evidence>
<dbReference type="EMBL" id="JAGHXW010000003">
    <property type="protein sequence ID" value="MBO9758253.1"/>
    <property type="molecule type" value="Genomic_DNA"/>
</dbReference>
<gene>
    <name evidence="2" type="ORF">J7405_01475</name>
</gene>
<feature type="region of interest" description="Disordered" evidence="1">
    <location>
        <begin position="47"/>
        <end position="68"/>
    </location>
</feature>
<proteinExistence type="predicted"/>
<reference evidence="2" key="1">
    <citation type="submission" date="2021-03" db="EMBL/GenBank/DDBJ databases">
        <title>Molecular characterization of Xanthomonas species pathogenic on Araceae and the development of a triplex TaqMan assay for detection of X. phaseoli pv. dieffenbachiae.</title>
        <authorList>
            <person name="Van Der Wolf J."/>
            <person name="Krijger M."/>
            <person name="Mendes O."/>
            <person name="Brankovics B."/>
            <person name="Bonants P."/>
            <person name="Meekes E."/>
        </authorList>
    </citation>
    <scope>NUCLEOTIDE SEQUENCE</scope>
    <source>
        <strain evidence="2">NBC1264</strain>
    </source>
</reference>
<accession>A0A8I1XHQ1</accession>
<protein>
    <submittedName>
        <fullName evidence="2">Uncharacterized protein</fullName>
    </submittedName>
</protein>
<name>A0A8I1XHQ1_XANMN</name>
<evidence type="ECO:0000313" key="2">
    <source>
        <dbReference type="EMBL" id="MBO9758253.1"/>
    </source>
</evidence>
<dbReference type="AlphaFoldDB" id="A0A8I1XHQ1"/>
<organism evidence="2 3">
    <name type="scientific">Xanthomonas manihotis</name>
    <dbReference type="NCBI Taxonomy" id="43353"/>
    <lineage>
        <taxon>Bacteria</taxon>
        <taxon>Pseudomonadati</taxon>
        <taxon>Pseudomonadota</taxon>
        <taxon>Gammaproteobacteria</taxon>
        <taxon>Lysobacterales</taxon>
        <taxon>Lysobacteraceae</taxon>
        <taxon>Xanthomonas</taxon>
    </lineage>
</organism>
<comment type="caution">
    <text evidence="2">The sequence shown here is derived from an EMBL/GenBank/DDBJ whole genome shotgun (WGS) entry which is preliminary data.</text>
</comment>
<sequence length="68" mass="7583">MLAQRAPGWVRNRFYTLRAVWRHATADLRRSFTAPVRLRTHRAISGMPGENAAKKDGHAVSDAAIQVA</sequence>
<dbReference type="Proteomes" id="UP000668572">
    <property type="component" value="Unassembled WGS sequence"/>
</dbReference>
<evidence type="ECO:0000256" key="1">
    <source>
        <dbReference type="SAM" id="MobiDB-lite"/>
    </source>
</evidence>